<dbReference type="EMBL" id="AP026798">
    <property type="protein sequence ID" value="BDR53349.1"/>
    <property type="molecule type" value="Genomic_DNA"/>
</dbReference>
<evidence type="ECO:0000313" key="3">
    <source>
        <dbReference type="Proteomes" id="UP001321766"/>
    </source>
</evidence>
<feature type="transmembrane region" description="Helical" evidence="1">
    <location>
        <begin position="107"/>
        <end position="130"/>
    </location>
</feature>
<keyword evidence="1" id="KW-0812">Transmembrane</keyword>
<name>A0ABN6SCS7_9BIFI</name>
<gene>
    <name evidence="2" type="ORF">KIM372_12560</name>
</gene>
<feature type="transmembrane region" description="Helical" evidence="1">
    <location>
        <begin position="71"/>
        <end position="95"/>
    </location>
</feature>
<sequence>MKSWFSLDGRLYKTLDWIWRQMELNLLFIVGSLPIVTIGASTCAGFRVIFEQREQGDIPMPRRFWKAYKACCAQAIIVWLLMLAWLGLLVGAYFLLAELTSGSQPALLPVVLLVACSLLVFVHIFALMAYAPAQTGALLRQALTLGLSRVLESAGMVIVLIVVAALPLLLPQIWVLWLLFAAPLVFKVQAWLFLRAGGLDTGASTGPGDSHHPKLPTHA</sequence>
<evidence type="ECO:0008006" key="4">
    <source>
        <dbReference type="Google" id="ProtNLM"/>
    </source>
</evidence>
<proteinExistence type="predicted"/>
<evidence type="ECO:0000256" key="1">
    <source>
        <dbReference type="SAM" id="Phobius"/>
    </source>
</evidence>
<feature type="transmembrane region" description="Helical" evidence="1">
    <location>
        <begin position="174"/>
        <end position="194"/>
    </location>
</feature>
<dbReference type="Pfam" id="PF04854">
    <property type="entry name" value="DUF624"/>
    <property type="match status" value="1"/>
</dbReference>
<keyword evidence="3" id="KW-1185">Reference proteome</keyword>
<keyword evidence="1" id="KW-1133">Transmembrane helix</keyword>
<feature type="transmembrane region" description="Helical" evidence="1">
    <location>
        <begin position="150"/>
        <end position="168"/>
    </location>
</feature>
<organism evidence="2 3">
    <name type="scientific">Bombiscardovia nodaiensis</name>
    <dbReference type="NCBI Taxonomy" id="2932181"/>
    <lineage>
        <taxon>Bacteria</taxon>
        <taxon>Bacillati</taxon>
        <taxon>Actinomycetota</taxon>
        <taxon>Actinomycetes</taxon>
        <taxon>Bifidobacteriales</taxon>
        <taxon>Bifidobacteriaceae</taxon>
        <taxon>Bombiscardovia</taxon>
    </lineage>
</organism>
<dbReference type="InterPro" id="IPR006938">
    <property type="entry name" value="DUF624"/>
</dbReference>
<protein>
    <recommendedName>
        <fullName evidence="4">DUF624 domain-containing protein</fullName>
    </recommendedName>
</protein>
<keyword evidence="1" id="KW-0472">Membrane</keyword>
<accession>A0ABN6SCS7</accession>
<reference evidence="2 3" key="1">
    <citation type="journal article" date="2023" name="Microbiol. Spectr.">
        <title>Symbiosis of Carpenter Bees with Uncharacterized Lactic Acid Bacteria Showing NAD Auxotrophy.</title>
        <authorList>
            <person name="Kawasaki S."/>
            <person name="Ozawa K."/>
            <person name="Mori T."/>
            <person name="Yamamoto A."/>
            <person name="Ito M."/>
            <person name="Ohkuma M."/>
            <person name="Sakamoto M."/>
            <person name="Matsutani M."/>
        </authorList>
    </citation>
    <scope>NUCLEOTIDE SEQUENCE [LARGE SCALE GENOMIC DNA]</scope>
    <source>
        <strain evidence="2 3">Kim37-2</strain>
    </source>
</reference>
<feature type="transmembrane region" description="Helical" evidence="1">
    <location>
        <begin position="26"/>
        <end position="50"/>
    </location>
</feature>
<dbReference type="Proteomes" id="UP001321766">
    <property type="component" value="Chromosome"/>
</dbReference>
<evidence type="ECO:0000313" key="2">
    <source>
        <dbReference type="EMBL" id="BDR53349.1"/>
    </source>
</evidence>